<name>X1NN05_9ZZZZ</name>
<keyword evidence="2" id="KW-0548">Nucleotidyltransferase</keyword>
<dbReference type="PANTHER" id="PTHR43584:SF8">
    <property type="entry name" value="N-ACETYLMURAMATE ALPHA-1-PHOSPHATE URIDYLYLTRANSFERASE"/>
    <property type="match status" value="1"/>
</dbReference>
<dbReference type="Pfam" id="PF00483">
    <property type="entry name" value="NTP_transferase"/>
    <property type="match status" value="1"/>
</dbReference>
<keyword evidence="1" id="KW-0808">Transferase</keyword>
<dbReference type="EMBL" id="BARV01026881">
    <property type="protein sequence ID" value="GAI45412.1"/>
    <property type="molecule type" value="Genomic_DNA"/>
</dbReference>
<feature type="domain" description="Nucleotidyl transferase" evidence="3">
    <location>
        <begin position="2"/>
        <end position="172"/>
    </location>
</feature>
<comment type="caution">
    <text evidence="4">The sequence shown here is derived from an EMBL/GenBank/DDBJ whole genome shotgun (WGS) entry which is preliminary data.</text>
</comment>
<evidence type="ECO:0000313" key="4">
    <source>
        <dbReference type="EMBL" id="GAI45412.1"/>
    </source>
</evidence>
<dbReference type="Gene3D" id="3.90.550.10">
    <property type="entry name" value="Spore Coat Polysaccharide Biosynthesis Protein SpsA, Chain A"/>
    <property type="match status" value="1"/>
</dbReference>
<sequence length="262" mass="29159">KVVFLCGGIGKRMSPITEDKLLLDFLGKTLFEHQMETAKEAGLNQFLVIGNPANMEQIEQITRVSPGVKTELALQRQPLGIADALKSAGPFLDGDIMVVNPNDVFTVSAYTSLVQERKKGSAASYMLGYEVKDYFPGGYLAVDSTNELRHIVEKPKPGQEPSHLVNILVHLHTEPKKLLEYIEKVETTRDDVYECALDSLIKDGYKIKVVPYSDFWAPIKYPWHILEVVNHFLNTCQPRISASASISEKATIEGKVIIGDNV</sequence>
<dbReference type="InterPro" id="IPR005835">
    <property type="entry name" value="NTP_transferase_dom"/>
</dbReference>
<organism evidence="4">
    <name type="scientific">marine sediment metagenome</name>
    <dbReference type="NCBI Taxonomy" id="412755"/>
    <lineage>
        <taxon>unclassified sequences</taxon>
        <taxon>metagenomes</taxon>
        <taxon>ecological metagenomes</taxon>
    </lineage>
</organism>
<feature type="non-terminal residue" evidence="4">
    <location>
        <position position="1"/>
    </location>
</feature>
<dbReference type="InterPro" id="IPR029044">
    <property type="entry name" value="Nucleotide-diphossugar_trans"/>
</dbReference>
<reference evidence="4" key="1">
    <citation type="journal article" date="2014" name="Front. Microbiol.">
        <title>High frequency of phylogenetically diverse reductive dehalogenase-homologous genes in deep subseafloor sedimentary metagenomes.</title>
        <authorList>
            <person name="Kawai M."/>
            <person name="Futagami T."/>
            <person name="Toyoda A."/>
            <person name="Takaki Y."/>
            <person name="Nishi S."/>
            <person name="Hori S."/>
            <person name="Arai W."/>
            <person name="Tsubouchi T."/>
            <person name="Morono Y."/>
            <person name="Uchiyama I."/>
            <person name="Ito T."/>
            <person name="Fujiyama A."/>
            <person name="Inagaki F."/>
            <person name="Takami H."/>
        </authorList>
    </citation>
    <scope>NUCLEOTIDE SEQUENCE</scope>
    <source>
        <strain evidence="4">Expedition CK06-06</strain>
    </source>
</reference>
<proteinExistence type="predicted"/>
<dbReference type="GO" id="GO:0016779">
    <property type="term" value="F:nucleotidyltransferase activity"/>
    <property type="evidence" value="ECO:0007669"/>
    <property type="project" value="UniProtKB-KW"/>
</dbReference>
<dbReference type="InterPro" id="IPR050065">
    <property type="entry name" value="GlmU-like"/>
</dbReference>
<accession>X1NN05</accession>
<dbReference type="PANTHER" id="PTHR43584">
    <property type="entry name" value="NUCLEOTIDYL TRANSFERASE"/>
    <property type="match status" value="1"/>
</dbReference>
<gene>
    <name evidence="4" type="ORF">S06H3_43346</name>
</gene>
<evidence type="ECO:0000259" key="3">
    <source>
        <dbReference type="Pfam" id="PF00483"/>
    </source>
</evidence>
<feature type="non-terminal residue" evidence="4">
    <location>
        <position position="262"/>
    </location>
</feature>
<evidence type="ECO:0000256" key="1">
    <source>
        <dbReference type="ARBA" id="ARBA00022679"/>
    </source>
</evidence>
<evidence type="ECO:0000256" key="2">
    <source>
        <dbReference type="ARBA" id="ARBA00022695"/>
    </source>
</evidence>
<dbReference type="SUPFAM" id="SSF53448">
    <property type="entry name" value="Nucleotide-diphospho-sugar transferases"/>
    <property type="match status" value="1"/>
</dbReference>
<dbReference type="AlphaFoldDB" id="X1NN05"/>
<protein>
    <recommendedName>
        <fullName evidence="3">Nucleotidyl transferase domain-containing protein</fullName>
    </recommendedName>
</protein>